<dbReference type="PANTHER" id="PTHR11017">
    <property type="entry name" value="LEUCINE-RICH REPEAT-CONTAINING PROTEIN"/>
    <property type="match status" value="1"/>
</dbReference>
<keyword evidence="2" id="KW-1185">Reference proteome</keyword>
<gene>
    <name evidence="1" type="ORF">JRO89_XS07G0284400</name>
</gene>
<evidence type="ECO:0000313" key="2">
    <source>
        <dbReference type="Proteomes" id="UP000827721"/>
    </source>
</evidence>
<evidence type="ECO:0000313" key="1">
    <source>
        <dbReference type="EMBL" id="KAH7568379.1"/>
    </source>
</evidence>
<accession>A0ABQ8HVT7</accession>
<organism evidence="1 2">
    <name type="scientific">Xanthoceras sorbifolium</name>
    <dbReference type="NCBI Taxonomy" id="99658"/>
    <lineage>
        <taxon>Eukaryota</taxon>
        <taxon>Viridiplantae</taxon>
        <taxon>Streptophyta</taxon>
        <taxon>Embryophyta</taxon>
        <taxon>Tracheophyta</taxon>
        <taxon>Spermatophyta</taxon>
        <taxon>Magnoliopsida</taxon>
        <taxon>eudicotyledons</taxon>
        <taxon>Gunneridae</taxon>
        <taxon>Pentapetalae</taxon>
        <taxon>rosids</taxon>
        <taxon>malvids</taxon>
        <taxon>Sapindales</taxon>
        <taxon>Sapindaceae</taxon>
        <taxon>Xanthoceroideae</taxon>
        <taxon>Xanthoceras</taxon>
    </lineage>
</organism>
<dbReference type="Proteomes" id="UP000827721">
    <property type="component" value="Unassembled WGS sequence"/>
</dbReference>
<protein>
    <submittedName>
        <fullName evidence="1">Uncharacterized protein</fullName>
    </submittedName>
</protein>
<dbReference type="PANTHER" id="PTHR11017:SF527">
    <property type="entry name" value="TMV RESISTANCE PROTEIN N-LIKE"/>
    <property type="match status" value="1"/>
</dbReference>
<dbReference type="SUPFAM" id="SSF52058">
    <property type="entry name" value="L domain-like"/>
    <property type="match status" value="1"/>
</dbReference>
<name>A0ABQ8HVT7_9ROSI</name>
<reference evidence="1 2" key="1">
    <citation type="submission" date="2021-02" db="EMBL/GenBank/DDBJ databases">
        <title>Plant Genome Project.</title>
        <authorList>
            <person name="Zhang R.-G."/>
        </authorList>
    </citation>
    <scope>NUCLEOTIDE SEQUENCE [LARGE SCALE GENOMIC DNA]</scope>
    <source>
        <tissue evidence="1">Leaves</tissue>
    </source>
</reference>
<dbReference type="InterPro" id="IPR044974">
    <property type="entry name" value="Disease_R_plants"/>
</dbReference>
<sequence length="396" mass="45441">MSGNKRALDFPPSSEAGLVKHIVDTISKSLNRTFSIVAGDLGSEAVEGIMLSKSKHRIIHLDGKSFSNTSNLRLLKISKVDLSENLEYLSNELRFLKWHGYPSNSLPSNFHPHKLFELNLRHSQIKYLWNGMETFQKLKNIKLSYSHKLIETPDFKRVPNLEMLDLEGCTRLRKLHESVGFLQRLSVLNLKNCKNFECFPSYICGWKCLKILNLSGCSKLDKLPQNLGEIECLEDLDVGGTAITQIYSDICIGSDRFRYMFTIPGCIDSDHLWLGYFSITEMIAANRTDKHDCRCIHVDVTSVLTPRRRDQESVVDDDTKYLPAKRCGIRMVYESELENFEEFSGSIFEQDHGDVCDVPHPMYSYAPFLRISKSNALYWRAPSENVLLHHVYPFCL</sequence>
<dbReference type="EMBL" id="JAFEMO010000007">
    <property type="protein sequence ID" value="KAH7568379.1"/>
    <property type="molecule type" value="Genomic_DNA"/>
</dbReference>
<dbReference type="Gene3D" id="3.80.10.10">
    <property type="entry name" value="Ribonuclease Inhibitor"/>
    <property type="match status" value="1"/>
</dbReference>
<proteinExistence type="predicted"/>
<comment type="caution">
    <text evidence="1">The sequence shown here is derived from an EMBL/GenBank/DDBJ whole genome shotgun (WGS) entry which is preliminary data.</text>
</comment>
<dbReference type="InterPro" id="IPR032675">
    <property type="entry name" value="LRR_dom_sf"/>
</dbReference>